<dbReference type="SUPFAM" id="SSF47413">
    <property type="entry name" value="lambda repressor-like DNA-binding domains"/>
    <property type="match status" value="1"/>
</dbReference>
<dbReference type="InterPro" id="IPR001387">
    <property type="entry name" value="Cro/C1-type_HTH"/>
</dbReference>
<organism evidence="2 3">
    <name type="scientific">Eiseniibacteriota bacterium</name>
    <dbReference type="NCBI Taxonomy" id="2212470"/>
    <lineage>
        <taxon>Bacteria</taxon>
        <taxon>Candidatus Eiseniibacteriota</taxon>
    </lineage>
</organism>
<gene>
    <name evidence="2" type="ORF">KJ970_19400</name>
</gene>
<name>A0A948S0I5_UNCEI</name>
<reference evidence="2" key="1">
    <citation type="submission" date="2021-05" db="EMBL/GenBank/DDBJ databases">
        <title>Energy efficiency and biological interactions define the core microbiome of deep oligotrophic groundwater.</title>
        <authorList>
            <person name="Mehrshad M."/>
            <person name="Lopez-Fernandez M."/>
            <person name="Bell E."/>
            <person name="Bernier-Latmani R."/>
            <person name="Bertilsson S."/>
            <person name="Dopson M."/>
        </authorList>
    </citation>
    <scope>NUCLEOTIDE SEQUENCE</scope>
    <source>
        <strain evidence="2">Modern_marine.mb.64</strain>
    </source>
</reference>
<evidence type="ECO:0000313" key="2">
    <source>
        <dbReference type="EMBL" id="MBU2693088.1"/>
    </source>
</evidence>
<accession>A0A948S0I5</accession>
<dbReference type="PROSITE" id="PS50943">
    <property type="entry name" value="HTH_CROC1"/>
    <property type="match status" value="1"/>
</dbReference>
<dbReference type="Proteomes" id="UP000777784">
    <property type="component" value="Unassembled WGS sequence"/>
</dbReference>
<dbReference type="Pfam" id="PF01381">
    <property type="entry name" value="HTH_3"/>
    <property type="match status" value="1"/>
</dbReference>
<evidence type="ECO:0000259" key="1">
    <source>
        <dbReference type="PROSITE" id="PS50943"/>
    </source>
</evidence>
<sequence>MAPEERDYPTLVKEVRNQLGLSQEDLARELGVSFATVNRWENGQAKPSKLAKAQLDAFCAKRIRQGSLKLPQKLQDWRHV</sequence>
<comment type="caution">
    <text evidence="2">The sequence shown here is derived from an EMBL/GenBank/DDBJ whole genome shotgun (WGS) entry which is preliminary data.</text>
</comment>
<dbReference type="SMART" id="SM00530">
    <property type="entry name" value="HTH_XRE"/>
    <property type="match status" value="1"/>
</dbReference>
<feature type="domain" description="HTH cro/C1-type" evidence="1">
    <location>
        <begin position="12"/>
        <end position="48"/>
    </location>
</feature>
<proteinExistence type="predicted"/>
<dbReference type="EMBL" id="JAHJDP010000113">
    <property type="protein sequence ID" value="MBU2693088.1"/>
    <property type="molecule type" value="Genomic_DNA"/>
</dbReference>
<dbReference type="GO" id="GO:0003677">
    <property type="term" value="F:DNA binding"/>
    <property type="evidence" value="ECO:0007669"/>
    <property type="project" value="InterPro"/>
</dbReference>
<dbReference type="CDD" id="cd00093">
    <property type="entry name" value="HTH_XRE"/>
    <property type="match status" value="1"/>
</dbReference>
<protein>
    <submittedName>
        <fullName evidence="2">Helix-turn-helix domain-containing protein</fullName>
    </submittedName>
</protein>
<dbReference type="Gene3D" id="1.10.260.40">
    <property type="entry name" value="lambda repressor-like DNA-binding domains"/>
    <property type="match status" value="1"/>
</dbReference>
<evidence type="ECO:0000313" key="3">
    <source>
        <dbReference type="Proteomes" id="UP000777784"/>
    </source>
</evidence>
<dbReference type="AlphaFoldDB" id="A0A948S0I5"/>
<dbReference type="InterPro" id="IPR010982">
    <property type="entry name" value="Lambda_DNA-bd_dom_sf"/>
</dbReference>